<evidence type="ECO:0000313" key="1">
    <source>
        <dbReference type="EMBL" id="CAL1706161.1"/>
    </source>
</evidence>
<protein>
    <submittedName>
        <fullName evidence="1">Uncharacterized protein</fullName>
    </submittedName>
</protein>
<proteinExistence type="predicted"/>
<dbReference type="Proteomes" id="UP001497453">
    <property type="component" value="Chromosome 4"/>
</dbReference>
<dbReference type="EMBL" id="OZ037947">
    <property type="protein sequence ID" value="CAL1706161.1"/>
    <property type="molecule type" value="Genomic_DNA"/>
</dbReference>
<name>A0ABP1DE86_9APHY</name>
<gene>
    <name evidence="1" type="ORF">GFSPODELE1_LOCUS5740</name>
</gene>
<evidence type="ECO:0000313" key="2">
    <source>
        <dbReference type="Proteomes" id="UP001497453"/>
    </source>
</evidence>
<keyword evidence="2" id="KW-1185">Reference proteome</keyword>
<organism evidence="1 2">
    <name type="scientific">Somion occarium</name>
    <dbReference type="NCBI Taxonomy" id="3059160"/>
    <lineage>
        <taxon>Eukaryota</taxon>
        <taxon>Fungi</taxon>
        <taxon>Dikarya</taxon>
        <taxon>Basidiomycota</taxon>
        <taxon>Agaricomycotina</taxon>
        <taxon>Agaricomycetes</taxon>
        <taxon>Polyporales</taxon>
        <taxon>Cerrenaceae</taxon>
        <taxon>Somion</taxon>
    </lineage>
</organism>
<accession>A0ABP1DE86</accession>
<sequence>MFASQFARSARTAVGAKCRQLSSSSKPATMVSPKEFKVVLDNETLYIDQQLAEALGWKQDQDLGGVPLTLSGWAPSYFAIARTGSESDLLARGTVESSRNPNVHTVLAYLKDR</sequence>
<reference evidence="2" key="1">
    <citation type="submission" date="2024-04" db="EMBL/GenBank/DDBJ databases">
        <authorList>
            <person name="Shaw F."/>
            <person name="Minotto A."/>
        </authorList>
    </citation>
    <scope>NUCLEOTIDE SEQUENCE [LARGE SCALE GENOMIC DNA]</scope>
</reference>